<evidence type="ECO:0000313" key="1">
    <source>
        <dbReference type="EMBL" id="KAG0261125.1"/>
    </source>
</evidence>
<dbReference type="EMBL" id="JAAAIL010002056">
    <property type="protein sequence ID" value="KAG0261125.1"/>
    <property type="molecule type" value="Genomic_DNA"/>
</dbReference>
<accession>A0AAD4D376</accession>
<feature type="non-terminal residue" evidence="1">
    <location>
        <position position="1"/>
    </location>
</feature>
<gene>
    <name evidence="1" type="ORF">BGZ95_004287</name>
</gene>
<dbReference type="AlphaFoldDB" id="A0AAD4D376"/>
<proteinExistence type="predicted"/>
<dbReference type="Proteomes" id="UP001194580">
    <property type="component" value="Unassembled WGS sequence"/>
</dbReference>
<reference evidence="1" key="1">
    <citation type="journal article" date="2020" name="Fungal Divers.">
        <title>Resolving the Mortierellaceae phylogeny through synthesis of multi-gene phylogenetics and phylogenomics.</title>
        <authorList>
            <person name="Vandepol N."/>
            <person name="Liber J."/>
            <person name="Desiro A."/>
            <person name="Na H."/>
            <person name="Kennedy M."/>
            <person name="Barry K."/>
            <person name="Grigoriev I.V."/>
            <person name="Miller A.N."/>
            <person name="O'Donnell K."/>
            <person name="Stajich J.E."/>
            <person name="Bonito G."/>
        </authorList>
    </citation>
    <scope>NUCLEOTIDE SEQUENCE</scope>
    <source>
        <strain evidence="1">NRRL 28262</strain>
    </source>
</reference>
<sequence>ATTEVPAPRQVALRRTTNPDLKTTKTGKILHKPKKAGVKKNTTYNRFLQQRSKYFAKHHPQLTPQQ</sequence>
<organism evidence="1 2">
    <name type="scientific">Linnemannia exigua</name>
    <dbReference type="NCBI Taxonomy" id="604196"/>
    <lineage>
        <taxon>Eukaryota</taxon>
        <taxon>Fungi</taxon>
        <taxon>Fungi incertae sedis</taxon>
        <taxon>Mucoromycota</taxon>
        <taxon>Mortierellomycotina</taxon>
        <taxon>Mortierellomycetes</taxon>
        <taxon>Mortierellales</taxon>
        <taxon>Mortierellaceae</taxon>
        <taxon>Linnemannia</taxon>
    </lineage>
</organism>
<evidence type="ECO:0000313" key="2">
    <source>
        <dbReference type="Proteomes" id="UP001194580"/>
    </source>
</evidence>
<protein>
    <submittedName>
        <fullName evidence="1">Uncharacterized protein</fullName>
    </submittedName>
</protein>
<feature type="non-terminal residue" evidence="1">
    <location>
        <position position="66"/>
    </location>
</feature>
<comment type="caution">
    <text evidence="1">The sequence shown here is derived from an EMBL/GenBank/DDBJ whole genome shotgun (WGS) entry which is preliminary data.</text>
</comment>
<keyword evidence="2" id="KW-1185">Reference proteome</keyword>
<name>A0AAD4D376_9FUNG</name>